<dbReference type="PROSITE" id="PS00108">
    <property type="entry name" value="PROTEIN_KINASE_ST"/>
    <property type="match status" value="1"/>
</dbReference>
<feature type="region of interest" description="Disordered" evidence="4">
    <location>
        <begin position="386"/>
        <end position="423"/>
    </location>
</feature>
<name>A0ABX6EP79_KLUMA</name>
<reference evidence="6 7" key="1">
    <citation type="submission" date="2016-03" db="EMBL/GenBank/DDBJ databases">
        <title>How can Kluyveromyces marxianus grow so fast - potential evolutionary course in Saccharomyces Complex revealed by comparative genomics.</title>
        <authorList>
            <person name="Mo W."/>
            <person name="Lu W."/>
            <person name="Yang X."/>
            <person name="Qi J."/>
            <person name="Lv H."/>
        </authorList>
    </citation>
    <scope>NUCLEOTIDE SEQUENCE [LARGE SCALE GENOMIC DNA]</scope>
    <source>
        <strain evidence="6 7">FIM1</strain>
    </source>
</reference>
<dbReference type="PANTHER" id="PTHR24347">
    <property type="entry name" value="SERINE/THREONINE-PROTEIN KINASE"/>
    <property type="match status" value="1"/>
</dbReference>
<dbReference type="InterPro" id="IPR011009">
    <property type="entry name" value="Kinase-like_dom_sf"/>
</dbReference>
<dbReference type="PROSITE" id="PS00107">
    <property type="entry name" value="PROTEIN_KINASE_ATP"/>
    <property type="match status" value="1"/>
</dbReference>
<keyword evidence="6" id="KW-0808">Transferase</keyword>
<evidence type="ECO:0000256" key="4">
    <source>
        <dbReference type="SAM" id="MobiDB-lite"/>
    </source>
</evidence>
<feature type="domain" description="Protein kinase" evidence="5">
    <location>
        <begin position="42"/>
        <end position="354"/>
    </location>
</feature>
<dbReference type="SUPFAM" id="SSF56112">
    <property type="entry name" value="Protein kinase-like (PK-like)"/>
    <property type="match status" value="1"/>
</dbReference>
<organism evidence="6 7">
    <name type="scientific">Kluyveromyces marxianus</name>
    <name type="common">Yeast</name>
    <name type="synonym">Candida kefyr</name>
    <dbReference type="NCBI Taxonomy" id="4911"/>
    <lineage>
        <taxon>Eukaryota</taxon>
        <taxon>Fungi</taxon>
        <taxon>Dikarya</taxon>
        <taxon>Ascomycota</taxon>
        <taxon>Saccharomycotina</taxon>
        <taxon>Saccharomycetes</taxon>
        <taxon>Saccharomycetales</taxon>
        <taxon>Saccharomycetaceae</taxon>
        <taxon>Kluyveromyces</taxon>
    </lineage>
</organism>
<dbReference type="InterPro" id="IPR017441">
    <property type="entry name" value="Protein_kinase_ATP_BS"/>
</dbReference>
<gene>
    <name evidence="6" type="primary">TDA1</name>
    <name evidence="6" type="ORF">FIM1_356</name>
</gene>
<dbReference type="Pfam" id="PF00069">
    <property type="entry name" value="Pkinase"/>
    <property type="match status" value="1"/>
</dbReference>
<dbReference type="GO" id="GO:0016301">
    <property type="term" value="F:kinase activity"/>
    <property type="evidence" value="ECO:0007669"/>
    <property type="project" value="UniProtKB-KW"/>
</dbReference>
<proteinExistence type="predicted"/>
<evidence type="ECO:0000256" key="3">
    <source>
        <dbReference type="PROSITE-ProRule" id="PRU10141"/>
    </source>
</evidence>
<dbReference type="PROSITE" id="PS50011">
    <property type="entry name" value="PROTEIN_KINASE_DOM"/>
    <property type="match status" value="1"/>
</dbReference>
<accession>A0ABX6EP79</accession>
<dbReference type="Proteomes" id="UP000422736">
    <property type="component" value="Chromosome 1"/>
</dbReference>
<evidence type="ECO:0000259" key="5">
    <source>
        <dbReference type="PROSITE" id="PS50011"/>
    </source>
</evidence>
<keyword evidence="6" id="KW-0418">Kinase</keyword>
<evidence type="ECO:0000313" key="7">
    <source>
        <dbReference type="Proteomes" id="UP000422736"/>
    </source>
</evidence>
<evidence type="ECO:0000256" key="1">
    <source>
        <dbReference type="ARBA" id="ARBA00022741"/>
    </source>
</evidence>
<dbReference type="EMBL" id="CP015054">
    <property type="protein sequence ID" value="QGN13712.1"/>
    <property type="molecule type" value="Genomic_DNA"/>
</dbReference>
<protein>
    <submittedName>
        <fullName evidence="6">Serine/threonine-protein kinase YMR291W</fullName>
    </submittedName>
</protein>
<sequence length="569" mass="62656">MSGKSDYVTIGEKVWPDGCRAVGQGTATGLGSGPSQYQCTYVTKKSALGDGHFSVVKECMNTMTKDRYAMKLVDKRLVVDKLQLIQREISVLKRISELIRELERVKKTESGGNQAVFEGHHHVLQLFDFFETPKNIVLITQLCEPEDLYDKILNAGHLDLKKQVQPFTACILSALQFLHEHGIIHRDIKAENVLFRLRNSSSSNALLEVPQEGADYDTSAHDLILADFGLAIKASTGSTEFVGTISYLAPEIVACKNSARMSAVQLNRLRPYGRGVDIWALGVLCYFMAFGYMPFDCETDAETMDCITKSDYYMDEEKVQDPDFKEFWSFLERCFDVEMDTRSSADELAAHEFLCAQYFPNKLAKSTDAAKGNSATKLTTKPVLKVSKSSSNIHSRAPPSRSASTLSMDLGESMRRSNSSEANLNRIRETLKKTLSMTSIKNAGGIPNPNANIANNFNRGISTFTLEPELPNVALMNGCLCATPKSYSNFTTSPVMSRNASRSNINTAYGSWNEPHISALNSGATLTDSEAQAQNETMSLAMALGSGTSQGTVTGGEPLHRNHKTVFEL</sequence>
<keyword evidence="2 3" id="KW-0067">ATP-binding</keyword>
<feature type="region of interest" description="Disordered" evidence="4">
    <location>
        <begin position="548"/>
        <end position="569"/>
    </location>
</feature>
<evidence type="ECO:0000313" key="6">
    <source>
        <dbReference type="EMBL" id="QGN13712.1"/>
    </source>
</evidence>
<dbReference type="Gene3D" id="1.10.510.10">
    <property type="entry name" value="Transferase(Phosphotransferase) domain 1"/>
    <property type="match status" value="1"/>
</dbReference>
<reference evidence="6 7" key="2">
    <citation type="submission" date="2019-11" db="EMBL/GenBank/DDBJ databases">
        <authorList>
            <person name="Lu H."/>
        </authorList>
    </citation>
    <scope>NUCLEOTIDE SEQUENCE [LARGE SCALE GENOMIC DNA]</scope>
    <source>
        <strain evidence="6 7">FIM1</strain>
    </source>
</reference>
<evidence type="ECO:0000256" key="2">
    <source>
        <dbReference type="ARBA" id="ARBA00022840"/>
    </source>
</evidence>
<feature type="binding site" evidence="3">
    <location>
        <position position="71"/>
    </location>
    <ligand>
        <name>ATP</name>
        <dbReference type="ChEBI" id="CHEBI:30616"/>
    </ligand>
</feature>
<keyword evidence="1 3" id="KW-0547">Nucleotide-binding</keyword>
<dbReference type="InterPro" id="IPR000719">
    <property type="entry name" value="Prot_kinase_dom"/>
</dbReference>
<dbReference type="Gene3D" id="3.30.200.20">
    <property type="entry name" value="Phosphorylase Kinase, domain 1"/>
    <property type="match status" value="1"/>
</dbReference>
<dbReference type="SMART" id="SM00220">
    <property type="entry name" value="S_TKc"/>
    <property type="match status" value="1"/>
</dbReference>
<dbReference type="InterPro" id="IPR008271">
    <property type="entry name" value="Ser/Thr_kinase_AS"/>
</dbReference>
<keyword evidence="7" id="KW-1185">Reference proteome</keyword>